<evidence type="ECO:0000256" key="4">
    <source>
        <dbReference type="ARBA" id="ARBA00022989"/>
    </source>
</evidence>
<comment type="similarity">
    <text evidence="2">Belongs to the major facilitator superfamily. MFSD6 family.</text>
</comment>
<comment type="subcellular location">
    <subcellularLocation>
        <location evidence="1">Membrane</location>
        <topology evidence="1">Multi-pass membrane protein</topology>
    </subcellularLocation>
</comment>
<feature type="compositionally biased region" description="Basic and acidic residues" evidence="6">
    <location>
        <begin position="1"/>
        <end position="12"/>
    </location>
</feature>
<proteinExistence type="inferred from homology"/>
<evidence type="ECO:0000256" key="3">
    <source>
        <dbReference type="ARBA" id="ARBA00022692"/>
    </source>
</evidence>
<dbReference type="AlphaFoldDB" id="A0A4E0RX19"/>
<feature type="domain" description="Major facilitator superfamily associated" evidence="8">
    <location>
        <begin position="66"/>
        <end position="584"/>
    </location>
</feature>
<feature type="transmembrane region" description="Helical" evidence="7">
    <location>
        <begin position="72"/>
        <end position="91"/>
    </location>
</feature>
<evidence type="ECO:0000256" key="6">
    <source>
        <dbReference type="SAM" id="MobiDB-lite"/>
    </source>
</evidence>
<feature type="transmembrane region" description="Helical" evidence="7">
    <location>
        <begin position="516"/>
        <end position="535"/>
    </location>
</feature>
<dbReference type="Proteomes" id="UP000230066">
    <property type="component" value="Unassembled WGS sequence"/>
</dbReference>
<keyword evidence="3 7" id="KW-0812">Transmembrane</keyword>
<feature type="transmembrane region" description="Helical" evidence="7">
    <location>
        <begin position="455"/>
        <end position="473"/>
    </location>
</feature>
<dbReference type="InterPro" id="IPR051717">
    <property type="entry name" value="MFS_MFSD6"/>
</dbReference>
<evidence type="ECO:0000259" key="8">
    <source>
        <dbReference type="Pfam" id="PF12832"/>
    </source>
</evidence>
<organism evidence="9 10">
    <name type="scientific">Fasciola hepatica</name>
    <name type="common">Liver fluke</name>
    <dbReference type="NCBI Taxonomy" id="6192"/>
    <lineage>
        <taxon>Eukaryota</taxon>
        <taxon>Metazoa</taxon>
        <taxon>Spiralia</taxon>
        <taxon>Lophotrochozoa</taxon>
        <taxon>Platyhelminthes</taxon>
        <taxon>Trematoda</taxon>
        <taxon>Digenea</taxon>
        <taxon>Plagiorchiida</taxon>
        <taxon>Echinostomata</taxon>
        <taxon>Echinostomatoidea</taxon>
        <taxon>Fasciolidae</taxon>
        <taxon>Fasciola</taxon>
    </lineage>
</organism>
<feature type="transmembrane region" description="Helical" evidence="7">
    <location>
        <begin position="547"/>
        <end position="570"/>
    </location>
</feature>
<keyword evidence="4 7" id="KW-1133">Transmembrane helix</keyword>
<gene>
    <name evidence="9" type="ORF">D915_006562</name>
</gene>
<evidence type="ECO:0000313" key="9">
    <source>
        <dbReference type="EMBL" id="THD22652.1"/>
    </source>
</evidence>
<dbReference type="GO" id="GO:0016020">
    <property type="term" value="C:membrane"/>
    <property type="evidence" value="ECO:0007669"/>
    <property type="project" value="UniProtKB-SubCell"/>
</dbReference>
<name>A0A4E0RX19_FASHE</name>
<feature type="region of interest" description="Disordered" evidence="6">
    <location>
        <begin position="1"/>
        <end position="23"/>
    </location>
</feature>
<evidence type="ECO:0000256" key="7">
    <source>
        <dbReference type="SAM" id="Phobius"/>
    </source>
</evidence>
<dbReference type="InterPro" id="IPR024989">
    <property type="entry name" value="MFS_assoc_dom"/>
</dbReference>
<evidence type="ECO:0000256" key="5">
    <source>
        <dbReference type="ARBA" id="ARBA00023136"/>
    </source>
</evidence>
<dbReference type="Gene3D" id="1.20.1250.20">
    <property type="entry name" value="MFS general substrate transporter like domains"/>
    <property type="match status" value="2"/>
</dbReference>
<dbReference type="InterPro" id="IPR036259">
    <property type="entry name" value="MFS_trans_sf"/>
</dbReference>
<evidence type="ECO:0000313" key="10">
    <source>
        <dbReference type="Proteomes" id="UP000230066"/>
    </source>
</evidence>
<evidence type="ECO:0000256" key="1">
    <source>
        <dbReference type="ARBA" id="ARBA00004141"/>
    </source>
</evidence>
<dbReference type="PANTHER" id="PTHR16172">
    <property type="entry name" value="MAJOR FACILITATOR SUPERFAMILY DOMAIN-CONTAINING PROTEIN 6-LIKE"/>
    <property type="match status" value="1"/>
</dbReference>
<feature type="transmembrane region" description="Helical" evidence="7">
    <location>
        <begin position="582"/>
        <end position="605"/>
    </location>
</feature>
<evidence type="ECO:0000256" key="2">
    <source>
        <dbReference type="ARBA" id="ARBA00005241"/>
    </source>
</evidence>
<feature type="transmembrane region" description="Helical" evidence="7">
    <location>
        <begin position="129"/>
        <end position="149"/>
    </location>
</feature>
<dbReference type="PANTHER" id="PTHR16172:SF41">
    <property type="entry name" value="MAJOR FACILITATOR SUPERFAMILY DOMAIN-CONTAINING PROTEIN 6-LIKE"/>
    <property type="match status" value="1"/>
</dbReference>
<feature type="transmembrane region" description="Helical" evidence="7">
    <location>
        <begin position="375"/>
        <end position="396"/>
    </location>
</feature>
<reference evidence="9" key="1">
    <citation type="submission" date="2019-03" db="EMBL/GenBank/DDBJ databases">
        <title>Improved annotation for the trematode Fasciola hepatica.</title>
        <authorList>
            <person name="Choi Y.-J."/>
            <person name="Martin J."/>
            <person name="Mitreva M."/>
        </authorList>
    </citation>
    <scope>NUCLEOTIDE SEQUENCE [LARGE SCALE GENOMIC DNA]</scope>
</reference>
<dbReference type="SUPFAM" id="SSF103473">
    <property type="entry name" value="MFS general substrate transporter"/>
    <property type="match status" value="1"/>
</dbReference>
<dbReference type="Pfam" id="PF12832">
    <property type="entry name" value="MFS_1_like"/>
    <property type="match status" value="1"/>
</dbReference>
<accession>A0A4E0RX19</accession>
<protein>
    <recommendedName>
        <fullName evidence="8">Major facilitator superfamily associated domain-containing protein</fullName>
    </recommendedName>
</protein>
<keyword evidence="10" id="KW-1185">Reference proteome</keyword>
<dbReference type="EMBL" id="JXXN02002616">
    <property type="protein sequence ID" value="THD22652.1"/>
    <property type="molecule type" value="Genomic_DNA"/>
</dbReference>
<keyword evidence="5 7" id="KW-0472">Membrane</keyword>
<feature type="transmembrane region" description="Helical" evidence="7">
    <location>
        <begin position="330"/>
        <end position="350"/>
    </location>
</feature>
<feature type="transmembrane region" description="Helical" evidence="7">
    <location>
        <begin position="423"/>
        <end position="443"/>
    </location>
</feature>
<sequence>MKKFIEKMKPKTEGAAMSKTSDPLQTNEEYQVQYKNHEICEISSASQPTEELIPIGSSCHVNRELIPVKINYFSQFFVISALFIYLNPILAQSGLSASQLGLTALVTNALVTFARLISGPIMDRTKKKNRMIVILSVVTAAVTLCFLVLPKEREYVMEGQFNENGFFKARVHPDKKITDDTFGSNYSSHPSVCWPAIASECYVVDKLFDRMNESKFNLVIISENETKWTALYSIHRLLTSPAHEGWTNKSTANNTVLYCSHLSPPRGNDSQCIPIQNERIKAATYLTVAMGLVLRTVVSCSHAPILNLLESITFGILGPGKSRFFGQTRLVGSLGFIIGALVTGVAINQFSRNSDGSFVRFASIDPNDRSTIVNYTPSILVGVSFAVISAFSTPCIKQSSDRCRLKIHKAILVAFRSIEMSKCMLSCVLIGFVLSLVSEYFTLILTTEYGVSHTFLGLIMSVIVVTEVPMFFVSGSLVSRFGPSLCVSIACFVWTVYFGTIAFVSNPWAILGAHAWSGLAFPLANNAILYQAALVGRDRSLNVDGNLVASMQAITSAISFGLIPCFGGFIWGILLDYLPGRYLFAVAGCYTSAVMICVPIISVAINRLCSK</sequence>
<feature type="transmembrane region" description="Helical" evidence="7">
    <location>
        <begin position="485"/>
        <end position="504"/>
    </location>
</feature>
<comment type="caution">
    <text evidence="9">The sequence shown here is derived from an EMBL/GenBank/DDBJ whole genome shotgun (WGS) entry which is preliminary data.</text>
</comment>